<gene>
    <name evidence="5" type="ORF">BDD16_004120</name>
</gene>
<dbReference type="RefSeq" id="WP_179635682.1">
    <property type="nucleotide sequence ID" value="NZ_JACCFH010000001.1"/>
</dbReference>
<dbReference type="CDD" id="cd03358">
    <property type="entry name" value="LbH_WxcM_N_like"/>
    <property type="match status" value="1"/>
</dbReference>
<dbReference type="PROSITE" id="PS00101">
    <property type="entry name" value="HEXAPEP_TRANSFERASES"/>
    <property type="match status" value="1"/>
</dbReference>
<dbReference type="SUPFAM" id="SSF51161">
    <property type="entry name" value="Trimeric LpxA-like enzymes"/>
    <property type="match status" value="1"/>
</dbReference>
<evidence type="ECO:0000256" key="3">
    <source>
        <dbReference type="ARBA" id="ARBA00022737"/>
    </source>
</evidence>
<evidence type="ECO:0000256" key="2">
    <source>
        <dbReference type="ARBA" id="ARBA00022679"/>
    </source>
</evidence>
<dbReference type="PANTHER" id="PTHR43300:SF4">
    <property type="entry name" value="ACYL-[ACYL-CARRIER-PROTEIN]--UDP-N-ACETYLGLUCOSAMINE O-ACYLTRANSFERASE"/>
    <property type="match status" value="1"/>
</dbReference>
<dbReference type="InterPro" id="IPR001451">
    <property type="entry name" value="Hexapep"/>
</dbReference>
<keyword evidence="3" id="KW-0677">Repeat</keyword>
<evidence type="ECO:0000313" key="6">
    <source>
        <dbReference type="Proteomes" id="UP000518288"/>
    </source>
</evidence>
<organism evidence="5 6">
    <name type="scientific">Sphaerotilus montanus</name>
    <dbReference type="NCBI Taxonomy" id="522889"/>
    <lineage>
        <taxon>Bacteria</taxon>
        <taxon>Pseudomonadati</taxon>
        <taxon>Pseudomonadota</taxon>
        <taxon>Betaproteobacteria</taxon>
        <taxon>Burkholderiales</taxon>
        <taxon>Sphaerotilaceae</taxon>
        <taxon>Sphaerotilus</taxon>
    </lineage>
</organism>
<dbReference type="InterPro" id="IPR050179">
    <property type="entry name" value="Trans_hexapeptide_repeat"/>
</dbReference>
<name>A0A7Y9R2L3_9BURK</name>
<comment type="caution">
    <text evidence="5">The sequence shown here is derived from an EMBL/GenBank/DDBJ whole genome shotgun (WGS) entry which is preliminary data.</text>
</comment>
<dbReference type="InterPro" id="IPR018357">
    <property type="entry name" value="Hexapep_transf_CS"/>
</dbReference>
<dbReference type="InterPro" id="IPR011004">
    <property type="entry name" value="Trimer_LpxA-like_sf"/>
</dbReference>
<dbReference type="Gene3D" id="2.160.10.10">
    <property type="entry name" value="Hexapeptide repeat proteins"/>
    <property type="match status" value="1"/>
</dbReference>
<protein>
    <submittedName>
        <fullName evidence="5">Acetyltransferase-like isoleucine patch superfamily enzyme</fullName>
    </submittedName>
</protein>
<comment type="similarity">
    <text evidence="1">Belongs to the transferase hexapeptide repeat family.</text>
</comment>
<evidence type="ECO:0000256" key="4">
    <source>
        <dbReference type="ARBA" id="ARBA00023315"/>
    </source>
</evidence>
<reference evidence="5 6" key="1">
    <citation type="submission" date="2020-07" db="EMBL/GenBank/DDBJ databases">
        <title>Genomic Encyclopedia of Archaeal and Bacterial Type Strains, Phase II (KMG-II): from individual species to whole genera.</title>
        <authorList>
            <person name="Goeker M."/>
        </authorList>
    </citation>
    <scope>NUCLEOTIDE SEQUENCE [LARGE SCALE GENOMIC DNA]</scope>
    <source>
        <strain evidence="5 6">DSM 21226</strain>
    </source>
</reference>
<evidence type="ECO:0000313" key="5">
    <source>
        <dbReference type="EMBL" id="NYG35134.1"/>
    </source>
</evidence>
<dbReference type="AlphaFoldDB" id="A0A7Y9R2L3"/>
<dbReference type="PANTHER" id="PTHR43300">
    <property type="entry name" value="ACETYLTRANSFERASE"/>
    <property type="match status" value="1"/>
</dbReference>
<dbReference type="Proteomes" id="UP000518288">
    <property type="component" value="Unassembled WGS sequence"/>
</dbReference>
<dbReference type="GO" id="GO:0016746">
    <property type="term" value="F:acyltransferase activity"/>
    <property type="evidence" value="ECO:0007669"/>
    <property type="project" value="UniProtKB-KW"/>
</dbReference>
<keyword evidence="2 5" id="KW-0808">Transferase</keyword>
<dbReference type="EMBL" id="JACCFH010000001">
    <property type="protein sequence ID" value="NYG35134.1"/>
    <property type="molecule type" value="Genomic_DNA"/>
</dbReference>
<sequence length="167" mass="17473">MSELSASLDAPFIHPLADVQSPHIGAGTRVWQFVVVLAGARIGRGGNVCSHCFIENDVRIGDRVTVKSGVQLWDGLTVEDDVFIGPNVTFSNDRHPRSGHRDFVREDTVIERGASIGAGAVILPGVRIGAGAMVGAGAVVTRDVRAGLTVVGNPARTLPCSPQPEGT</sequence>
<dbReference type="Pfam" id="PF00132">
    <property type="entry name" value="Hexapep"/>
    <property type="match status" value="1"/>
</dbReference>
<evidence type="ECO:0000256" key="1">
    <source>
        <dbReference type="ARBA" id="ARBA00007274"/>
    </source>
</evidence>
<proteinExistence type="inferred from homology"/>
<accession>A0A7Y9R2L3</accession>
<keyword evidence="6" id="KW-1185">Reference proteome</keyword>
<keyword evidence="4" id="KW-0012">Acyltransferase</keyword>